<evidence type="ECO:0000313" key="8">
    <source>
        <dbReference type="Proteomes" id="UP000694850"/>
    </source>
</evidence>
<organism evidence="8 9">
    <name type="scientific">Orycteropus afer afer</name>
    <dbReference type="NCBI Taxonomy" id="1230840"/>
    <lineage>
        <taxon>Eukaryota</taxon>
        <taxon>Metazoa</taxon>
        <taxon>Chordata</taxon>
        <taxon>Craniata</taxon>
        <taxon>Vertebrata</taxon>
        <taxon>Euteleostomi</taxon>
        <taxon>Mammalia</taxon>
        <taxon>Eutheria</taxon>
        <taxon>Afrotheria</taxon>
        <taxon>Tubulidentata</taxon>
        <taxon>Orycteropodidae</taxon>
        <taxon>Orycteropus</taxon>
    </lineage>
</organism>
<comment type="similarity">
    <text evidence="3">Belongs to the KHDC1 family.</text>
</comment>
<accession>A0A8B7A618</accession>
<evidence type="ECO:0000256" key="3">
    <source>
        <dbReference type="ARBA" id="ARBA00009081"/>
    </source>
</evidence>
<feature type="region of interest" description="Disordered" evidence="6">
    <location>
        <begin position="113"/>
        <end position="162"/>
    </location>
</feature>
<proteinExistence type="inferred from homology"/>
<dbReference type="Gene3D" id="3.30.1370.10">
    <property type="entry name" value="K Homology domain, type 1"/>
    <property type="match status" value="1"/>
</dbReference>
<dbReference type="InterPro" id="IPR051778">
    <property type="entry name" value="KHDC1"/>
</dbReference>
<evidence type="ECO:0000256" key="5">
    <source>
        <dbReference type="ARBA" id="ARBA00023242"/>
    </source>
</evidence>
<dbReference type="GO" id="GO:0032991">
    <property type="term" value="C:protein-containing complex"/>
    <property type="evidence" value="ECO:0007669"/>
    <property type="project" value="TreeGrafter"/>
</dbReference>
<evidence type="ECO:0000259" key="7">
    <source>
        <dbReference type="Pfam" id="PF16005"/>
    </source>
</evidence>
<evidence type="ECO:0000256" key="4">
    <source>
        <dbReference type="ARBA" id="ARBA00022490"/>
    </source>
</evidence>
<keyword evidence="8" id="KW-1185">Reference proteome</keyword>
<dbReference type="PANTHER" id="PTHR19447:SF15">
    <property type="entry name" value="KH DOMAIN-CONTAINING PROTEIN 3"/>
    <property type="match status" value="1"/>
</dbReference>
<dbReference type="Proteomes" id="UP000694850">
    <property type="component" value="Unplaced"/>
</dbReference>
<dbReference type="GO" id="GO:0005737">
    <property type="term" value="C:cytoplasm"/>
    <property type="evidence" value="ECO:0007669"/>
    <property type="project" value="UniProtKB-SubCell"/>
</dbReference>
<dbReference type="InterPro" id="IPR036612">
    <property type="entry name" value="KH_dom_type_1_sf"/>
</dbReference>
<dbReference type="CTD" id="154288"/>
<feature type="domain" description="KH-like RNA-binding" evidence="7">
    <location>
        <begin position="29"/>
        <end position="113"/>
    </location>
</feature>
<evidence type="ECO:0000313" key="9">
    <source>
        <dbReference type="RefSeq" id="XP_007943405.1"/>
    </source>
</evidence>
<reference evidence="9" key="1">
    <citation type="submission" date="2025-08" db="UniProtKB">
        <authorList>
            <consortium name="RefSeq"/>
        </authorList>
    </citation>
    <scope>IDENTIFICATION</scope>
</reference>
<dbReference type="Pfam" id="PF16005">
    <property type="entry name" value="MOEP19"/>
    <property type="match status" value="1"/>
</dbReference>
<evidence type="ECO:0000256" key="1">
    <source>
        <dbReference type="ARBA" id="ARBA00004123"/>
    </source>
</evidence>
<gene>
    <name evidence="9" type="primary">KHDC3L</name>
</gene>
<dbReference type="RefSeq" id="XP_007943405.1">
    <property type="nucleotide sequence ID" value="XM_007945214.1"/>
</dbReference>
<dbReference type="AlphaFoldDB" id="A0A8B7A618"/>
<dbReference type="PANTHER" id="PTHR19447">
    <property type="entry name" value="OOCYTE-EXPRESSED PROTEIN HOMOLOG-RELATED"/>
    <property type="match status" value="1"/>
</dbReference>
<dbReference type="OrthoDB" id="9790568at2759"/>
<dbReference type="GO" id="GO:0003723">
    <property type="term" value="F:RNA binding"/>
    <property type="evidence" value="ECO:0007669"/>
    <property type="project" value="InterPro"/>
</dbReference>
<evidence type="ECO:0000256" key="2">
    <source>
        <dbReference type="ARBA" id="ARBA00004496"/>
    </source>
</evidence>
<evidence type="ECO:0000256" key="6">
    <source>
        <dbReference type="SAM" id="MobiDB-lite"/>
    </source>
</evidence>
<sequence>MATSKQFPTLVQFGEIDEEFEELSYVHRRPQWFHAEHLMNPYRVHLEAWLVEAIFGPGWENIPRVECVSQTFLRVRLLDTKGEAEILIFGRPYYQKDIAKMIMKLAKYHRQRRARSSEKVPAPEAGTQQAPEAAPEARTQQAPEAAPETCTQQPPTVGVTKL</sequence>
<comment type="subcellular location">
    <subcellularLocation>
        <location evidence="2">Cytoplasm</location>
    </subcellularLocation>
    <subcellularLocation>
        <location evidence="1">Nucleus</location>
    </subcellularLocation>
</comment>
<keyword evidence="4" id="KW-0963">Cytoplasm</keyword>
<dbReference type="CDD" id="cd12795">
    <property type="entry name" value="FILIA_N_like"/>
    <property type="match status" value="1"/>
</dbReference>
<keyword evidence="5" id="KW-0539">Nucleus</keyword>
<dbReference type="GO" id="GO:0005634">
    <property type="term" value="C:nucleus"/>
    <property type="evidence" value="ECO:0007669"/>
    <property type="project" value="UniProtKB-SubCell"/>
</dbReference>
<protein>
    <submittedName>
        <fullName evidence="9">KH domain-containing protein 3</fullName>
    </submittedName>
</protein>
<name>A0A8B7A618_ORYAF</name>
<dbReference type="GeneID" id="103200664"/>
<dbReference type="InterPro" id="IPR031952">
    <property type="entry name" value="MOEP19_KH-like"/>
</dbReference>